<dbReference type="AlphaFoldDB" id="A0A0H1R959"/>
<keyword evidence="2 9" id="KW-0813">Transport</keyword>
<keyword evidence="5 9" id="KW-0812">Transmembrane</keyword>
<keyword evidence="3" id="KW-1003">Cell membrane</keyword>
<evidence type="ECO:0000256" key="6">
    <source>
        <dbReference type="ARBA" id="ARBA00022989"/>
    </source>
</evidence>
<feature type="domain" description="Tripartite ATP-independent periplasmic transporters DctQ component" evidence="10">
    <location>
        <begin position="27"/>
        <end position="152"/>
    </location>
</feature>
<evidence type="ECO:0000256" key="9">
    <source>
        <dbReference type="RuleBase" id="RU369079"/>
    </source>
</evidence>
<dbReference type="PATRIC" id="fig|1225564.3.peg.5578"/>
<dbReference type="PANTHER" id="PTHR35011:SF2">
    <property type="entry name" value="2,3-DIKETO-L-GULONATE TRAP TRANSPORTER SMALL PERMEASE PROTEIN YIAM"/>
    <property type="match status" value="1"/>
</dbReference>
<keyword evidence="7 9" id="KW-0472">Membrane</keyword>
<evidence type="ECO:0000256" key="2">
    <source>
        <dbReference type="ARBA" id="ARBA00022448"/>
    </source>
</evidence>
<reference evidence="11 12" key="1">
    <citation type="submission" date="2015-05" db="EMBL/GenBank/DDBJ databases">
        <title>Draft genome sequence of Microvirga vignae strain BR3299, a novel nitrogen fixing bacteria isolated from Brazil semi-aired region.</title>
        <authorList>
            <person name="Zilli J.E."/>
            <person name="Passos S.R."/>
            <person name="Leite J."/>
            <person name="Baldani J.I."/>
            <person name="Xavier G.R."/>
            <person name="Rumjaneck N.G."/>
            <person name="Simoes-Araujo J.L."/>
        </authorList>
    </citation>
    <scope>NUCLEOTIDE SEQUENCE [LARGE SCALE GENOMIC DNA]</scope>
    <source>
        <strain evidence="11 12">BR3299</strain>
    </source>
</reference>
<proteinExistence type="inferred from homology"/>
<sequence length="185" mass="20199">MAHKPSLLGRFVKITADFAAGATAAGILIVVLIQVVSRLIGAPVSWSEEATRYLFVWMVFLGLAAGFRTVESARVVVFIAAIPSVFRRLAVPIYVSSSILFFVLMGWTGLSLIRQQIMMNEETATLPIPMWVIGLIMPISAILAILAIFESLKTNRELIQLPEVGAPPQVELDETDAFISKGHMS</sequence>
<evidence type="ECO:0000313" key="11">
    <source>
        <dbReference type="EMBL" id="KLK91356.1"/>
    </source>
</evidence>
<dbReference type="OrthoDB" id="4964541at2"/>
<dbReference type="STRING" id="1225564.AA309_21155"/>
<comment type="subcellular location">
    <subcellularLocation>
        <location evidence="1 9">Cell inner membrane</location>
        <topology evidence="1 9">Multi-pass membrane protein</topology>
    </subcellularLocation>
</comment>
<comment type="caution">
    <text evidence="11">The sequence shown here is derived from an EMBL/GenBank/DDBJ whole genome shotgun (WGS) entry which is preliminary data.</text>
</comment>
<dbReference type="InterPro" id="IPR055348">
    <property type="entry name" value="DctQ"/>
</dbReference>
<evidence type="ECO:0000256" key="4">
    <source>
        <dbReference type="ARBA" id="ARBA00022519"/>
    </source>
</evidence>
<accession>A0A0H1R959</accession>
<dbReference type="Pfam" id="PF04290">
    <property type="entry name" value="DctQ"/>
    <property type="match status" value="1"/>
</dbReference>
<feature type="transmembrane region" description="Helical" evidence="9">
    <location>
        <begin position="128"/>
        <end position="149"/>
    </location>
</feature>
<evidence type="ECO:0000313" key="12">
    <source>
        <dbReference type="Proteomes" id="UP000035489"/>
    </source>
</evidence>
<feature type="transmembrane region" description="Helical" evidence="9">
    <location>
        <begin position="89"/>
        <end position="108"/>
    </location>
</feature>
<evidence type="ECO:0000256" key="8">
    <source>
        <dbReference type="ARBA" id="ARBA00038436"/>
    </source>
</evidence>
<dbReference type="RefSeq" id="WP_047190987.1">
    <property type="nucleotide sequence ID" value="NZ_LCYG01000056.1"/>
</dbReference>
<gene>
    <name evidence="11" type="ORF">AA309_21155</name>
</gene>
<feature type="transmembrane region" description="Helical" evidence="9">
    <location>
        <begin position="12"/>
        <end position="35"/>
    </location>
</feature>
<dbReference type="GO" id="GO:0022857">
    <property type="term" value="F:transmembrane transporter activity"/>
    <property type="evidence" value="ECO:0007669"/>
    <property type="project" value="UniProtKB-UniRule"/>
</dbReference>
<comment type="similarity">
    <text evidence="8 9">Belongs to the TRAP transporter small permease family.</text>
</comment>
<evidence type="ECO:0000256" key="3">
    <source>
        <dbReference type="ARBA" id="ARBA00022475"/>
    </source>
</evidence>
<keyword evidence="4 9" id="KW-0997">Cell inner membrane</keyword>
<dbReference type="GO" id="GO:0005886">
    <property type="term" value="C:plasma membrane"/>
    <property type="evidence" value="ECO:0007669"/>
    <property type="project" value="UniProtKB-SubCell"/>
</dbReference>
<protein>
    <recommendedName>
        <fullName evidence="9">TRAP transporter small permease protein</fullName>
    </recommendedName>
</protein>
<keyword evidence="6 9" id="KW-1133">Transmembrane helix</keyword>
<dbReference type="EMBL" id="LCYG01000056">
    <property type="protein sequence ID" value="KLK91356.1"/>
    <property type="molecule type" value="Genomic_DNA"/>
</dbReference>
<organism evidence="11 12">
    <name type="scientific">Microvirga vignae</name>
    <dbReference type="NCBI Taxonomy" id="1225564"/>
    <lineage>
        <taxon>Bacteria</taxon>
        <taxon>Pseudomonadati</taxon>
        <taxon>Pseudomonadota</taxon>
        <taxon>Alphaproteobacteria</taxon>
        <taxon>Hyphomicrobiales</taxon>
        <taxon>Methylobacteriaceae</taxon>
        <taxon>Microvirga</taxon>
    </lineage>
</organism>
<evidence type="ECO:0000256" key="1">
    <source>
        <dbReference type="ARBA" id="ARBA00004429"/>
    </source>
</evidence>
<comment type="function">
    <text evidence="9">Part of the tripartite ATP-independent periplasmic (TRAP) transport system.</text>
</comment>
<evidence type="ECO:0000256" key="7">
    <source>
        <dbReference type="ARBA" id="ARBA00023136"/>
    </source>
</evidence>
<name>A0A0H1R959_9HYPH</name>
<evidence type="ECO:0000259" key="10">
    <source>
        <dbReference type="Pfam" id="PF04290"/>
    </source>
</evidence>
<comment type="subunit">
    <text evidence="9">The complex comprises the extracytoplasmic solute receptor protein and the two transmembrane proteins.</text>
</comment>
<evidence type="ECO:0000256" key="5">
    <source>
        <dbReference type="ARBA" id="ARBA00022692"/>
    </source>
</evidence>
<dbReference type="PANTHER" id="PTHR35011">
    <property type="entry name" value="2,3-DIKETO-L-GULONATE TRAP TRANSPORTER SMALL PERMEASE PROTEIN YIAM"/>
    <property type="match status" value="1"/>
</dbReference>
<feature type="transmembrane region" description="Helical" evidence="9">
    <location>
        <begin position="55"/>
        <end position="82"/>
    </location>
</feature>
<dbReference type="GO" id="GO:0015740">
    <property type="term" value="P:C4-dicarboxylate transport"/>
    <property type="evidence" value="ECO:0007669"/>
    <property type="project" value="TreeGrafter"/>
</dbReference>
<keyword evidence="12" id="KW-1185">Reference proteome</keyword>
<dbReference type="InterPro" id="IPR007387">
    <property type="entry name" value="TRAP_DctQ"/>
</dbReference>
<dbReference type="Proteomes" id="UP000035489">
    <property type="component" value="Unassembled WGS sequence"/>
</dbReference>